<sequence>MKPLGEDVFNPLDKTNLAESVRDHLLRRPGVELPPDRFMGAGIYAIYYMGEFPAYRRLAKSALSDERAIPIYVGKAVPPGSRKGGYGLDADPKDVLYKRLSEHSSSIESARNLKLADFRCRYLLVDDIWIPLGESLLIETFKPVWNILVDGFGHHDQGKARRGQMKSAWDTLHPGRPWAEKVERANNKTAEEIAM</sequence>
<dbReference type="InterPro" id="IPR018575">
    <property type="entry name" value="Restrct_endonuc_II_Eco29kI"/>
</dbReference>
<protein>
    <recommendedName>
        <fullName evidence="2">Restriction endonuclease</fullName>
    </recommendedName>
</protein>
<feature type="non-terminal residue" evidence="1">
    <location>
        <position position="195"/>
    </location>
</feature>
<evidence type="ECO:0008006" key="2">
    <source>
        <dbReference type="Google" id="ProtNLM"/>
    </source>
</evidence>
<gene>
    <name evidence="1" type="ORF">S01H1_73339</name>
</gene>
<dbReference type="EMBL" id="BARS01049000">
    <property type="protein sequence ID" value="GAG28958.1"/>
    <property type="molecule type" value="Genomic_DNA"/>
</dbReference>
<organism evidence="1">
    <name type="scientific">marine sediment metagenome</name>
    <dbReference type="NCBI Taxonomy" id="412755"/>
    <lineage>
        <taxon>unclassified sequences</taxon>
        <taxon>metagenomes</taxon>
        <taxon>ecological metagenomes</taxon>
    </lineage>
</organism>
<reference evidence="1" key="1">
    <citation type="journal article" date="2014" name="Front. Microbiol.">
        <title>High frequency of phylogenetically diverse reductive dehalogenase-homologous genes in deep subseafloor sedimentary metagenomes.</title>
        <authorList>
            <person name="Kawai M."/>
            <person name="Futagami T."/>
            <person name="Toyoda A."/>
            <person name="Takaki Y."/>
            <person name="Nishi S."/>
            <person name="Hori S."/>
            <person name="Arai W."/>
            <person name="Tsubouchi T."/>
            <person name="Morono Y."/>
            <person name="Uchiyama I."/>
            <person name="Ito T."/>
            <person name="Fujiyama A."/>
            <person name="Inagaki F."/>
            <person name="Takami H."/>
        </authorList>
    </citation>
    <scope>NUCLEOTIDE SEQUENCE</scope>
    <source>
        <strain evidence="1">Expedition CK06-06</strain>
    </source>
</reference>
<dbReference type="Pfam" id="PF09517">
    <property type="entry name" value="RE_Eco29kI"/>
    <property type="match status" value="1"/>
</dbReference>
<dbReference type="AlphaFoldDB" id="X0WX18"/>
<comment type="caution">
    <text evidence="1">The sequence shown here is derived from an EMBL/GenBank/DDBJ whole genome shotgun (WGS) entry which is preliminary data.</text>
</comment>
<name>X0WX18_9ZZZZ</name>
<evidence type="ECO:0000313" key="1">
    <source>
        <dbReference type="EMBL" id="GAG28958.1"/>
    </source>
</evidence>
<proteinExistence type="predicted"/>
<accession>X0WX18</accession>